<dbReference type="Proteomes" id="UP001054837">
    <property type="component" value="Unassembled WGS sequence"/>
</dbReference>
<feature type="chain" id="PRO_5043427923" description="NADH dehydrogenase subunit 4L" evidence="1">
    <location>
        <begin position="29"/>
        <end position="111"/>
    </location>
</feature>
<reference evidence="2 3" key="1">
    <citation type="submission" date="2021-06" db="EMBL/GenBank/DDBJ databases">
        <title>Caerostris darwini draft genome.</title>
        <authorList>
            <person name="Kono N."/>
            <person name="Arakawa K."/>
        </authorList>
    </citation>
    <scope>NUCLEOTIDE SEQUENCE [LARGE SCALE GENOMIC DNA]</scope>
</reference>
<name>A0AAV4VUN6_9ARAC</name>
<dbReference type="EMBL" id="BPLQ01013633">
    <property type="protein sequence ID" value="GIY73644.1"/>
    <property type="molecule type" value="Genomic_DNA"/>
</dbReference>
<gene>
    <name evidence="2" type="ORF">CDAR_186561</name>
</gene>
<sequence length="111" mass="12450">MNNLHFEVLLPTLLLLSSSTSFCVSVMAIKLIVNEHYAWLSIFLMGKCCVCLKGNNLHFEVLLPTLLLLSSSNSFCVSVMAIKLIVNEHYAWLSIFLMGKCCVCLNEQSTF</sequence>
<protein>
    <recommendedName>
        <fullName evidence="4">NADH dehydrogenase subunit 4L</fullName>
    </recommendedName>
</protein>
<dbReference type="AlphaFoldDB" id="A0AAV4VUN6"/>
<evidence type="ECO:0000313" key="3">
    <source>
        <dbReference type="Proteomes" id="UP001054837"/>
    </source>
</evidence>
<keyword evidence="3" id="KW-1185">Reference proteome</keyword>
<feature type="signal peptide" evidence="1">
    <location>
        <begin position="1"/>
        <end position="28"/>
    </location>
</feature>
<evidence type="ECO:0008006" key="4">
    <source>
        <dbReference type="Google" id="ProtNLM"/>
    </source>
</evidence>
<comment type="caution">
    <text evidence="2">The sequence shown here is derived from an EMBL/GenBank/DDBJ whole genome shotgun (WGS) entry which is preliminary data.</text>
</comment>
<proteinExistence type="predicted"/>
<evidence type="ECO:0000256" key="1">
    <source>
        <dbReference type="SAM" id="SignalP"/>
    </source>
</evidence>
<keyword evidence="1" id="KW-0732">Signal</keyword>
<organism evidence="2 3">
    <name type="scientific">Caerostris darwini</name>
    <dbReference type="NCBI Taxonomy" id="1538125"/>
    <lineage>
        <taxon>Eukaryota</taxon>
        <taxon>Metazoa</taxon>
        <taxon>Ecdysozoa</taxon>
        <taxon>Arthropoda</taxon>
        <taxon>Chelicerata</taxon>
        <taxon>Arachnida</taxon>
        <taxon>Araneae</taxon>
        <taxon>Araneomorphae</taxon>
        <taxon>Entelegynae</taxon>
        <taxon>Araneoidea</taxon>
        <taxon>Araneidae</taxon>
        <taxon>Caerostris</taxon>
    </lineage>
</organism>
<accession>A0AAV4VUN6</accession>
<evidence type="ECO:0000313" key="2">
    <source>
        <dbReference type="EMBL" id="GIY73644.1"/>
    </source>
</evidence>